<accession>A0A9N9J5F5</accession>
<evidence type="ECO:0000313" key="1">
    <source>
        <dbReference type="EMBL" id="CAG8763216.1"/>
    </source>
</evidence>
<reference evidence="1" key="1">
    <citation type="submission" date="2021-06" db="EMBL/GenBank/DDBJ databases">
        <authorList>
            <person name="Kallberg Y."/>
            <person name="Tangrot J."/>
            <person name="Rosling A."/>
        </authorList>
    </citation>
    <scope>NUCLEOTIDE SEQUENCE</scope>
    <source>
        <strain evidence="1">IN212</strain>
    </source>
</reference>
<sequence>IYAKLFGLSKKIVDYAIKADIRTELSNILKKFINRVQSKVNSNKAQDENGNNNIGNPNISRNLDILENCINDGDDIK</sequence>
<comment type="caution">
    <text evidence="1">The sequence shown here is derived from an EMBL/GenBank/DDBJ whole genome shotgun (WGS) entry which is preliminary data.</text>
</comment>
<evidence type="ECO:0000313" key="2">
    <source>
        <dbReference type="Proteomes" id="UP000789396"/>
    </source>
</evidence>
<organism evidence="1 2">
    <name type="scientific">Racocetra fulgida</name>
    <dbReference type="NCBI Taxonomy" id="60492"/>
    <lineage>
        <taxon>Eukaryota</taxon>
        <taxon>Fungi</taxon>
        <taxon>Fungi incertae sedis</taxon>
        <taxon>Mucoromycota</taxon>
        <taxon>Glomeromycotina</taxon>
        <taxon>Glomeromycetes</taxon>
        <taxon>Diversisporales</taxon>
        <taxon>Gigasporaceae</taxon>
        <taxon>Racocetra</taxon>
    </lineage>
</organism>
<proteinExistence type="predicted"/>
<protein>
    <submittedName>
        <fullName evidence="1">729_t:CDS:1</fullName>
    </submittedName>
</protein>
<dbReference type="Proteomes" id="UP000789396">
    <property type="component" value="Unassembled WGS sequence"/>
</dbReference>
<gene>
    <name evidence="1" type="ORF">RFULGI_LOCUS14472</name>
</gene>
<dbReference type="EMBL" id="CAJVPZ010042132">
    <property type="protein sequence ID" value="CAG8763216.1"/>
    <property type="molecule type" value="Genomic_DNA"/>
</dbReference>
<dbReference type="AlphaFoldDB" id="A0A9N9J5F5"/>
<feature type="non-terminal residue" evidence="1">
    <location>
        <position position="77"/>
    </location>
</feature>
<keyword evidence="2" id="KW-1185">Reference proteome</keyword>
<name>A0A9N9J5F5_9GLOM</name>
<dbReference type="OrthoDB" id="2448056at2759"/>
<feature type="non-terminal residue" evidence="1">
    <location>
        <position position="1"/>
    </location>
</feature>